<dbReference type="Proteomes" id="UP000027153">
    <property type="component" value="Unassembled WGS sequence"/>
</dbReference>
<evidence type="ECO:0000313" key="3">
    <source>
        <dbReference type="EMBL" id="KCZ71787.1"/>
    </source>
</evidence>
<name>A0A062V351_9EURY</name>
<dbReference type="OrthoDB" id="4722at2157"/>
<dbReference type="InterPro" id="IPR038029">
    <property type="entry name" value="GbiG_N_sf"/>
</dbReference>
<dbReference type="NCBIfam" id="NF004465">
    <property type="entry name" value="PRK05788.1-3"/>
    <property type="match status" value="1"/>
</dbReference>
<dbReference type="InterPro" id="IPR036518">
    <property type="entry name" value="CobE/GbiG_C_sf"/>
</dbReference>
<protein>
    <submittedName>
        <fullName evidence="3">Cobalamin biosynthesis protein CbiG</fullName>
        <ecNumber evidence="3">3.7.1.12</ecNumber>
    </submittedName>
</protein>
<dbReference type="InterPro" id="IPR021744">
    <property type="entry name" value="CbiG_N"/>
</dbReference>
<gene>
    <name evidence="3" type="ORF">ANME2D_01842</name>
</gene>
<dbReference type="InterPro" id="IPR002750">
    <property type="entry name" value="CobE/GbiG_C"/>
</dbReference>
<dbReference type="GO" id="GO:0043779">
    <property type="term" value="F:cobalt-precorrin-5A acetaldehyde-lyase activity"/>
    <property type="evidence" value="ECO:0007669"/>
    <property type="project" value="UniProtKB-EC"/>
</dbReference>
<dbReference type="PANTHER" id="PTHR37477">
    <property type="entry name" value="COBALT-PRECORRIN-5A HYDROLASE"/>
    <property type="match status" value="1"/>
</dbReference>
<sequence>MDDELAIITFQRNLGVARRIQEFMGGDILIYSNDAFKQALKYNSIIAIMAAGIAVRNIAPLIRGKWEDPAVVVVDSGSNFAVPILGGHHGGNDLAKKLSCLGIIPVITTATEAAGVESVEGIAKELGCRIVNRDSTREVNTALLHKDVESLYIKGPKIVLVDDDVAVLKRYGLVVGIGANRGVSKDEVIEAVRSGLAEINASMDDVRCFASAAIKENEQGIIDAAAVSGKELRFVSHELINSIRAPTLSKAKSLGLNGVCEPAALAVSEEKKLLLKKRKYGNVTIALAR</sequence>
<dbReference type="EC" id="3.7.1.12" evidence="3"/>
<dbReference type="InterPro" id="IPR052553">
    <property type="entry name" value="CbiG_hydrolase"/>
</dbReference>
<dbReference type="RefSeq" id="WP_048090764.1">
    <property type="nucleotide sequence ID" value="NZ_JMIY01000004.1"/>
</dbReference>
<reference evidence="3 4" key="1">
    <citation type="journal article" date="2013" name="Nature">
        <title>Anaerobic oxidation of methane coupled to nitrate reduction in a novel archaeal lineage.</title>
        <authorList>
            <person name="Haroon M.F."/>
            <person name="Hu S."/>
            <person name="Shi Y."/>
            <person name="Imelfort M."/>
            <person name="Keller J."/>
            <person name="Hugenholtz P."/>
            <person name="Yuan Z."/>
            <person name="Tyson G.W."/>
        </authorList>
    </citation>
    <scope>NUCLEOTIDE SEQUENCE [LARGE SCALE GENOMIC DNA]</scope>
    <source>
        <strain evidence="3 4">ANME-2d</strain>
    </source>
</reference>
<accession>A0A062V351</accession>
<dbReference type="SUPFAM" id="SSF159664">
    <property type="entry name" value="CobE/GbiG C-terminal domain-like"/>
    <property type="match status" value="1"/>
</dbReference>
<dbReference type="GO" id="GO:0009236">
    <property type="term" value="P:cobalamin biosynthetic process"/>
    <property type="evidence" value="ECO:0007669"/>
    <property type="project" value="InterPro"/>
</dbReference>
<dbReference type="PANTHER" id="PTHR37477:SF1">
    <property type="entry name" value="COBALT-PRECORRIN-5A HYDROLASE"/>
    <property type="match status" value="1"/>
</dbReference>
<dbReference type="Pfam" id="PF01890">
    <property type="entry name" value="CbiG_C"/>
    <property type="match status" value="1"/>
</dbReference>
<dbReference type="PATRIC" id="fig|1392998.3.peg.1842"/>
<dbReference type="AlphaFoldDB" id="A0A062V351"/>
<dbReference type="Pfam" id="PF11760">
    <property type="entry name" value="CbiG_N"/>
    <property type="match status" value="1"/>
</dbReference>
<dbReference type="Gene3D" id="3.30.420.180">
    <property type="entry name" value="CobE/GbiG C-terminal domain"/>
    <property type="match status" value="1"/>
</dbReference>
<evidence type="ECO:0000313" key="4">
    <source>
        <dbReference type="Proteomes" id="UP000027153"/>
    </source>
</evidence>
<keyword evidence="3" id="KW-0378">Hydrolase</keyword>
<feature type="domain" description="CobE/GbiG C-terminal" evidence="1">
    <location>
        <begin position="173"/>
        <end position="288"/>
    </location>
</feature>
<keyword evidence="4" id="KW-1185">Reference proteome</keyword>
<comment type="caution">
    <text evidence="3">The sequence shown here is derived from an EMBL/GenBank/DDBJ whole genome shotgun (WGS) entry which is preliminary data.</text>
</comment>
<dbReference type="EMBL" id="JMIY01000004">
    <property type="protein sequence ID" value="KCZ71787.1"/>
    <property type="molecule type" value="Genomic_DNA"/>
</dbReference>
<proteinExistence type="predicted"/>
<evidence type="ECO:0000259" key="2">
    <source>
        <dbReference type="Pfam" id="PF11760"/>
    </source>
</evidence>
<organism evidence="3 4">
    <name type="scientific">Candidatus Methanoperedens nitratireducens</name>
    <dbReference type="NCBI Taxonomy" id="1392998"/>
    <lineage>
        <taxon>Archaea</taxon>
        <taxon>Methanobacteriati</taxon>
        <taxon>Methanobacteriota</taxon>
        <taxon>Stenosarchaea group</taxon>
        <taxon>Methanomicrobia</taxon>
        <taxon>Methanosarcinales</taxon>
        <taxon>ANME-2 cluster</taxon>
        <taxon>Candidatus Methanoperedentaceae</taxon>
        <taxon>Candidatus Methanoperedens</taxon>
    </lineage>
</organism>
<dbReference type="SUPFAM" id="SSF159672">
    <property type="entry name" value="CbiG N-terminal domain-like"/>
    <property type="match status" value="1"/>
</dbReference>
<evidence type="ECO:0000259" key="1">
    <source>
        <dbReference type="Pfam" id="PF01890"/>
    </source>
</evidence>
<feature type="domain" description="Cobalamin synthesis G N-terminal" evidence="2">
    <location>
        <begin position="41"/>
        <end position="112"/>
    </location>
</feature>
<dbReference type="Gene3D" id="3.40.50.11220">
    <property type="match status" value="1"/>
</dbReference>